<dbReference type="CDD" id="cd04623">
    <property type="entry name" value="CBS_pair_bac_euk"/>
    <property type="match status" value="1"/>
</dbReference>
<dbReference type="InterPro" id="IPR000644">
    <property type="entry name" value="CBS_dom"/>
</dbReference>
<dbReference type="InterPro" id="IPR044725">
    <property type="entry name" value="CBSX3_CBS_dom"/>
</dbReference>
<gene>
    <name evidence="4" type="ORF">TSPGSL018_11722</name>
</gene>
<dbReference type="PANTHER" id="PTHR43080:SF2">
    <property type="entry name" value="CBS DOMAIN-CONTAINING PROTEIN"/>
    <property type="match status" value="1"/>
</dbReference>
<accession>A0A061R8X9</accession>
<dbReference type="InterPro" id="IPR051257">
    <property type="entry name" value="Diverse_CBS-Domain"/>
</dbReference>
<dbReference type="InterPro" id="IPR046342">
    <property type="entry name" value="CBS_dom_sf"/>
</dbReference>
<dbReference type="SMART" id="SM00116">
    <property type="entry name" value="CBS"/>
    <property type="match status" value="2"/>
</dbReference>
<proteinExistence type="predicted"/>
<dbReference type="AlphaFoldDB" id="A0A061R8X9"/>
<dbReference type="PROSITE" id="PS51371">
    <property type="entry name" value="CBS"/>
    <property type="match status" value="2"/>
</dbReference>
<sequence>MISSRLLNSVKSTCSDKLSVAPLLSRATTAAICEISKQMSSSIFSANAEPVAHNDLSSFGETQIHTVLESKGDKGKWLWCTTNDKVYKAVTTMSKANVGSLMVLDAIEAAESGNAANICGILTERDYLKKIVLEGRNSKDTDVVDIMTPNDMMMTIGPEDSVMEAMELMAENQIRHLPVLKDNKLVGMVSIRDVVKVMVAEHKKSMEMMSSYISGTY</sequence>
<feature type="domain" description="CBS" evidence="3">
    <location>
        <begin position="147"/>
        <end position="205"/>
    </location>
</feature>
<evidence type="ECO:0000313" key="4">
    <source>
        <dbReference type="EMBL" id="JAC67204.1"/>
    </source>
</evidence>
<dbReference type="PANTHER" id="PTHR43080">
    <property type="entry name" value="CBS DOMAIN-CONTAINING PROTEIN CBSX3, MITOCHONDRIAL"/>
    <property type="match status" value="1"/>
</dbReference>
<evidence type="ECO:0000256" key="2">
    <source>
        <dbReference type="PROSITE-ProRule" id="PRU00703"/>
    </source>
</evidence>
<reference evidence="4" key="1">
    <citation type="submission" date="2014-05" db="EMBL/GenBank/DDBJ databases">
        <title>The transcriptome of the halophilic microalga Tetraselmis sp. GSL018 isolated from the Great Salt Lake, Utah.</title>
        <authorList>
            <person name="Jinkerson R.E."/>
            <person name="D'Adamo S."/>
            <person name="Posewitz M.C."/>
        </authorList>
    </citation>
    <scope>NUCLEOTIDE SEQUENCE</scope>
    <source>
        <strain evidence="4">GSL018</strain>
    </source>
</reference>
<protein>
    <submittedName>
        <fullName evidence="4">Cbs domain protein</fullName>
    </submittedName>
</protein>
<evidence type="ECO:0000259" key="3">
    <source>
        <dbReference type="PROSITE" id="PS51371"/>
    </source>
</evidence>
<keyword evidence="1 2" id="KW-0129">CBS domain</keyword>
<name>A0A061R8X9_9CHLO</name>
<evidence type="ECO:0000256" key="1">
    <source>
        <dbReference type="ARBA" id="ARBA00023122"/>
    </source>
</evidence>
<feature type="domain" description="CBS" evidence="3">
    <location>
        <begin position="72"/>
        <end position="138"/>
    </location>
</feature>
<organism evidence="4">
    <name type="scientific">Tetraselmis sp. GSL018</name>
    <dbReference type="NCBI Taxonomy" id="582737"/>
    <lineage>
        <taxon>Eukaryota</taxon>
        <taxon>Viridiplantae</taxon>
        <taxon>Chlorophyta</taxon>
        <taxon>core chlorophytes</taxon>
        <taxon>Chlorodendrophyceae</taxon>
        <taxon>Chlorodendrales</taxon>
        <taxon>Chlorodendraceae</taxon>
        <taxon>Tetraselmis</taxon>
    </lineage>
</organism>
<dbReference type="EMBL" id="GBEZ01019344">
    <property type="protein sequence ID" value="JAC67204.1"/>
    <property type="molecule type" value="Transcribed_RNA"/>
</dbReference>
<dbReference type="SUPFAM" id="SSF54631">
    <property type="entry name" value="CBS-domain pair"/>
    <property type="match status" value="1"/>
</dbReference>
<dbReference type="Pfam" id="PF00571">
    <property type="entry name" value="CBS"/>
    <property type="match status" value="1"/>
</dbReference>
<dbReference type="Gene3D" id="3.10.580.10">
    <property type="entry name" value="CBS-domain"/>
    <property type="match status" value="1"/>
</dbReference>